<reference evidence="1" key="1">
    <citation type="submission" date="2020-02" db="EMBL/GenBank/DDBJ databases">
        <authorList>
            <person name="Meier V. D."/>
        </authorList>
    </citation>
    <scope>NUCLEOTIDE SEQUENCE</scope>
    <source>
        <strain evidence="1">AVDCRST_MAG45</strain>
    </source>
</reference>
<protein>
    <submittedName>
        <fullName evidence="1">Uncharacterized protein</fullName>
    </submittedName>
</protein>
<sequence>MEDKAIALAGAVAAATVLRRGLRPATKTVIKGYLWVTDATADARTSVSDLYAEARAEHYAEGQAGVDHVDHE</sequence>
<gene>
    <name evidence="1" type="ORF">AVDCRST_MAG45-1435</name>
</gene>
<evidence type="ECO:0000313" key="1">
    <source>
        <dbReference type="EMBL" id="CAA9503110.1"/>
    </source>
</evidence>
<proteinExistence type="predicted"/>
<dbReference type="EMBL" id="CADCVU010000120">
    <property type="protein sequence ID" value="CAA9503110.1"/>
    <property type="molecule type" value="Genomic_DNA"/>
</dbReference>
<organism evidence="1">
    <name type="scientific">uncultured Solirubrobacterales bacterium</name>
    <dbReference type="NCBI Taxonomy" id="768556"/>
    <lineage>
        <taxon>Bacteria</taxon>
        <taxon>Bacillati</taxon>
        <taxon>Actinomycetota</taxon>
        <taxon>Thermoleophilia</taxon>
        <taxon>Solirubrobacterales</taxon>
        <taxon>environmental samples</taxon>
    </lineage>
</organism>
<accession>A0A6J4SR91</accession>
<dbReference type="AlphaFoldDB" id="A0A6J4SR91"/>
<name>A0A6J4SR91_9ACTN</name>